<dbReference type="PATRIC" id="fig|1408189.4.peg.1195"/>
<dbReference type="Gene3D" id="1.10.940.10">
    <property type="entry name" value="NusB-like"/>
    <property type="match status" value="1"/>
</dbReference>
<evidence type="ECO:0000256" key="5">
    <source>
        <dbReference type="ARBA" id="ARBA00023163"/>
    </source>
</evidence>
<evidence type="ECO:0000259" key="8">
    <source>
        <dbReference type="Pfam" id="PF01029"/>
    </source>
</evidence>
<dbReference type="Pfam" id="PF01029">
    <property type="entry name" value="NusB"/>
    <property type="match status" value="1"/>
</dbReference>
<dbReference type="InterPro" id="IPR006027">
    <property type="entry name" value="NusB_RsmB_TIM44"/>
</dbReference>
<feature type="region of interest" description="Disordered" evidence="7">
    <location>
        <begin position="1"/>
        <end position="29"/>
    </location>
</feature>
<dbReference type="STRING" id="1408189.CLAC_06020"/>
<evidence type="ECO:0000256" key="1">
    <source>
        <dbReference type="ARBA" id="ARBA00005952"/>
    </source>
</evidence>
<accession>A0A0K2H0W7</accession>
<feature type="domain" description="NusB/RsmB/TIM44" evidence="8">
    <location>
        <begin position="31"/>
        <end position="158"/>
    </location>
</feature>
<organism evidence="9 10">
    <name type="scientific">Corynebacterium lactis RW2-5</name>
    <dbReference type="NCBI Taxonomy" id="1408189"/>
    <lineage>
        <taxon>Bacteria</taxon>
        <taxon>Bacillati</taxon>
        <taxon>Actinomycetota</taxon>
        <taxon>Actinomycetes</taxon>
        <taxon>Mycobacteriales</taxon>
        <taxon>Corynebacteriaceae</taxon>
        <taxon>Corynebacterium</taxon>
    </lineage>
</organism>
<keyword evidence="10" id="KW-1185">Reference proteome</keyword>
<feature type="region of interest" description="Disordered" evidence="7">
    <location>
        <begin position="211"/>
        <end position="239"/>
    </location>
</feature>
<comment type="function">
    <text evidence="6">Involved in transcription antitermination. Required for transcription of ribosomal RNA (rRNA) genes. Binds specifically to the boxA antiterminator sequence of the ribosomal RNA (rrn) operons.</text>
</comment>
<dbReference type="GO" id="GO:0003723">
    <property type="term" value="F:RNA binding"/>
    <property type="evidence" value="ECO:0007669"/>
    <property type="project" value="UniProtKB-UniRule"/>
</dbReference>
<dbReference type="PANTHER" id="PTHR11078:SF3">
    <property type="entry name" value="ANTITERMINATION NUSB DOMAIN-CONTAINING PROTEIN"/>
    <property type="match status" value="1"/>
</dbReference>
<name>A0A0K2H0W7_9CORY</name>
<keyword evidence="4 6" id="KW-0805">Transcription regulation</keyword>
<evidence type="ECO:0000256" key="4">
    <source>
        <dbReference type="ARBA" id="ARBA00023015"/>
    </source>
</evidence>
<proteinExistence type="inferred from homology"/>
<evidence type="ECO:0000256" key="2">
    <source>
        <dbReference type="ARBA" id="ARBA00022814"/>
    </source>
</evidence>
<evidence type="ECO:0000313" key="9">
    <source>
        <dbReference type="EMBL" id="ALA67351.1"/>
    </source>
</evidence>
<dbReference type="NCBIfam" id="TIGR01951">
    <property type="entry name" value="nusB"/>
    <property type="match status" value="1"/>
</dbReference>
<dbReference type="GO" id="GO:0005829">
    <property type="term" value="C:cytosol"/>
    <property type="evidence" value="ECO:0007669"/>
    <property type="project" value="TreeGrafter"/>
</dbReference>
<reference evidence="9 10" key="1">
    <citation type="submission" date="2013-10" db="EMBL/GenBank/DDBJ databases">
        <title>Complete genome sequence of Corynebacterium lactis DSM 45799(T), isolated from raw cow milk.</title>
        <authorList>
            <person name="Ruckert C."/>
            <person name="Albersmeier A."/>
            <person name="Lipski A."/>
            <person name="Kalinowski J."/>
        </authorList>
    </citation>
    <scope>NUCLEOTIDE SEQUENCE [LARGE SCALE GENOMIC DNA]</scope>
    <source>
        <strain evidence="9 10">RW2-5</strain>
    </source>
</reference>
<evidence type="ECO:0000313" key="10">
    <source>
        <dbReference type="Proteomes" id="UP000058446"/>
    </source>
</evidence>
<keyword evidence="3 6" id="KW-0694">RNA-binding</keyword>
<evidence type="ECO:0000256" key="3">
    <source>
        <dbReference type="ARBA" id="ARBA00022884"/>
    </source>
</evidence>
<dbReference type="PANTHER" id="PTHR11078">
    <property type="entry name" value="N UTILIZATION SUBSTANCE PROTEIN B-RELATED"/>
    <property type="match status" value="1"/>
</dbReference>
<feature type="compositionally biased region" description="Basic and acidic residues" evidence="7">
    <location>
        <begin position="8"/>
        <end position="23"/>
    </location>
</feature>
<keyword evidence="2 6" id="KW-0889">Transcription antitermination</keyword>
<sequence>MTDQDSSSEQKDQATGSRREPSFKRHGSRYRARRRAVDFLFEAEQRGIDAVELLEERLEMVVDPELDIKPIAEYTEAIVRGVAAEIVGIDATIAEYLSDEWPLRRIPAVDRAILRLSTWELFHNSEIPPRVAVVEGVELASEYSTDVAPPYINAVLDAEAEVADQARLAAAAVSVSITAEPCESSSFAQIAQEQLADDAARDVLANGDTEEFKVVEEPAVSDDAAQVADKESNNTPASE</sequence>
<dbReference type="AlphaFoldDB" id="A0A0K2H0W7"/>
<protein>
    <recommendedName>
        <fullName evidence="6">Transcription antitermination protein NusB</fullName>
    </recommendedName>
    <alternativeName>
        <fullName evidence="6">Antitermination factor NusB</fullName>
    </alternativeName>
</protein>
<dbReference type="GO" id="GO:0031564">
    <property type="term" value="P:transcription antitermination"/>
    <property type="evidence" value="ECO:0007669"/>
    <property type="project" value="UniProtKB-KW"/>
</dbReference>
<evidence type="ECO:0000256" key="7">
    <source>
        <dbReference type="SAM" id="MobiDB-lite"/>
    </source>
</evidence>
<dbReference type="OrthoDB" id="3528057at2"/>
<gene>
    <name evidence="6" type="primary">nusB</name>
    <name evidence="9" type="ORF">CLAC_06020</name>
</gene>
<dbReference type="EMBL" id="CP006841">
    <property type="protein sequence ID" value="ALA67351.1"/>
    <property type="molecule type" value="Genomic_DNA"/>
</dbReference>
<dbReference type="SUPFAM" id="SSF48013">
    <property type="entry name" value="NusB-like"/>
    <property type="match status" value="1"/>
</dbReference>
<evidence type="ECO:0000256" key="6">
    <source>
        <dbReference type="HAMAP-Rule" id="MF_00073"/>
    </source>
</evidence>
<dbReference type="RefSeq" id="WP_053412112.1">
    <property type="nucleotide sequence ID" value="NZ_CP006841.1"/>
</dbReference>
<dbReference type="Proteomes" id="UP000058446">
    <property type="component" value="Chromosome"/>
</dbReference>
<comment type="similarity">
    <text evidence="1 6">Belongs to the NusB family.</text>
</comment>
<dbReference type="InterPro" id="IPR035926">
    <property type="entry name" value="NusB-like_sf"/>
</dbReference>
<dbReference type="KEGG" id="clw:CLAC_06020"/>
<dbReference type="HAMAP" id="MF_00073">
    <property type="entry name" value="NusB"/>
    <property type="match status" value="1"/>
</dbReference>
<dbReference type="InterPro" id="IPR011605">
    <property type="entry name" value="NusB_fam"/>
</dbReference>
<keyword evidence="5 6" id="KW-0804">Transcription</keyword>
<dbReference type="GO" id="GO:0006353">
    <property type="term" value="P:DNA-templated transcription termination"/>
    <property type="evidence" value="ECO:0007669"/>
    <property type="project" value="UniProtKB-UniRule"/>
</dbReference>